<evidence type="ECO:0000313" key="5">
    <source>
        <dbReference type="EMBL" id="OAY29320.1"/>
    </source>
</evidence>
<dbReference type="Gramene" id="Manes.15G135700.1.v8.1">
    <property type="protein sequence ID" value="Manes.15G135700.1.v8.1.CDS"/>
    <property type="gene ID" value="Manes.15G135700.v8.1"/>
</dbReference>
<evidence type="ECO:0000256" key="4">
    <source>
        <dbReference type="ARBA" id="ARBA00022842"/>
    </source>
</evidence>
<dbReference type="Gene3D" id="3.40.50.150">
    <property type="entry name" value="Vaccinia Virus protein VP39"/>
    <property type="match status" value="1"/>
</dbReference>
<gene>
    <name evidence="5" type="ORF">MANES_15G135700v8</name>
</gene>
<proteinExistence type="predicted"/>
<dbReference type="InterPro" id="IPR029063">
    <property type="entry name" value="SAM-dependent_MTases_sf"/>
</dbReference>
<dbReference type="GO" id="GO:0008757">
    <property type="term" value="F:S-adenosylmethionine-dependent methyltransferase activity"/>
    <property type="evidence" value="ECO:0000318"/>
    <property type="project" value="GO_Central"/>
</dbReference>
<evidence type="ECO:0000256" key="3">
    <source>
        <dbReference type="ARBA" id="ARBA00022723"/>
    </source>
</evidence>
<dbReference type="Pfam" id="PF03492">
    <property type="entry name" value="Methyltransf_7"/>
    <property type="match status" value="1"/>
</dbReference>
<dbReference type="GO" id="GO:0046872">
    <property type="term" value="F:metal ion binding"/>
    <property type="evidence" value="ECO:0007669"/>
    <property type="project" value="UniProtKB-KW"/>
</dbReference>
<dbReference type="OrthoDB" id="1523883at2759"/>
<keyword evidence="3" id="KW-0479">Metal-binding</keyword>
<evidence type="ECO:0000256" key="1">
    <source>
        <dbReference type="ARBA" id="ARBA00022603"/>
    </source>
</evidence>
<dbReference type="EMBL" id="CM004401">
    <property type="protein sequence ID" value="OAY29320.1"/>
    <property type="molecule type" value="Genomic_DNA"/>
</dbReference>
<evidence type="ECO:0000256" key="2">
    <source>
        <dbReference type="ARBA" id="ARBA00022679"/>
    </source>
</evidence>
<evidence type="ECO:0000313" key="6">
    <source>
        <dbReference type="Proteomes" id="UP000091857"/>
    </source>
</evidence>
<name>A0A2C9UHK6_MANES</name>
<dbReference type="Proteomes" id="UP000091857">
    <property type="component" value="Chromosome 15"/>
</dbReference>
<dbReference type="InterPro" id="IPR005299">
    <property type="entry name" value="MeTrfase_7"/>
</dbReference>
<organism evidence="5 6">
    <name type="scientific">Manihot esculenta</name>
    <name type="common">Cassava</name>
    <name type="synonym">Jatropha manihot</name>
    <dbReference type="NCBI Taxonomy" id="3983"/>
    <lineage>
        <taxon>Eukaryota</taxon>
        <taxon>Viridiplantae</taxon>
        <taxon>Streptophyta</taxon>
        <taxon>Embryophyta</taxon>
        <taxon>Tracheophyta</taxon>
        <taxon>Spermatophyta</taxon>
        <taxon>Magnoliopsida</taxon>
        <taxon>eudicotyledons</taxon>
        <taxon>Gunneridae</taxon>
        <taxon>Pentapetalae</taxon>
        <taxon>rosids</taxon>
        <taxon>fabids</taxon>
        <taxon>Malpighiales</taxon>
        <taxon>Euphorbiaceae</taxon>
        <taxon>Crotonoideae</taxon>
        <taxon>Manihoteae</taxon>
        <taxon>Manihot</taxon>
    </lineage>
</organism>
<reference evidence="6" key="1">
    <citation type="journal article" date="2016" name="Nat. Biotechnol.">
        <title>Sequencing wild and cultivated cassava and related species reveals extensive interspecific hybridization and genetic diversity.</title>
        <authorList>
            <person name="Bredeson J.V."/>
            <person name="Lyons J.B."/>
            <person name="Prochnik S.E."/>
            <person name="Wu G.A."/>
            <person name="Ha C.M."/>
            <person name="Edsinger-Gonzales E."/>
            <person name="Grimwood J."/>
            <person name="Schmutz J."/>
            <person name="Rabbi I.Y."/>
            <person name="Egesi C."/>
            <person name="Nauluvula P."/>
            <person name="Lebot V."/>
            <person name="Ndunguru J."/>
            <person name="Mkamilo G."/>
            <person name="Bart R.S."/>
            <person name="Setter T.L."/>
            <person name="Gleadow R.M."/>
            <person name="Kulakow P."/>
            <person name="Ferguson M.E."/>
            <person name="Rounsley S."/>
            <person name="Rokhsar D.S."/>
        </authorList>
    </citation>
    <scope>NUCLEOTIDE SEQUENCE [LARGE SCALE GENOMIC DNA]</scope>
    <source>
        <strain evidence="6">cv. AM560-2</strain>
    </source>
</reference>
<dbReference type="AlphaFoldDB" id="A0A2C9UHK6"/>
<dbReference type="PANTHER" id="PTHR31009">
    <property type="entry name" value="S-ADENOSYL-L-METHIONINE:CARBOXYL METHYLTRANSFERASE FAMILY PROTEIN"/>
    <property type="match status" value="1"/>
</dbReference>
<evidence type="ECO:0008006" key="7">
    <source>
        <dbReference type="Google" id="ProtNLM"/>
    </source>
</evidence>
<sequence>MSPSTVTILKSPPMKGGDDEYSYTKNSTFQKETISIAKEIIDEEIAHKLDIKGLLSATSSSSFRIADLGCSVGPNTFIAMENVIEAVKHKYQSQGLTSQIPEFQVFFNDQDSNDFNTLLRSLPHKSPYFAAGVAGSFHARLFPKSSLHFIHASHALHWLSQVPNEVVDKNSAAWNKGRIFYTTAPEEVRKAYAAQFAKDVEMFLDARAKELVAGGMLVLIIGSFRNGISPSRTLASVLFDILESTLLDMAKEGLISEAQVDSFNLPIYFTSPDEMEHIIEKNGCFKIERTELFNPESVVKATLSGQACTMHFRAGFEGMLGNHFGSEIIDELFYRHSKKAEEFSSRLQASSNEGNQLFLALKRK</sequence>
<keyword evidence="2" id="KW-0808">Transferase</keyword>
<dbReference type="InterPro" id="IPR042086">
    <property type="entry name" value="MeTrfase_capping"/>
</dbReference>
<dbReference type="Gene3D" id="1.10.1200.270">
    <property type="entry name" value="Methyltransferase, alpha-helical capping domain"/>
    <property type="match status" value="1"/>
</dbReference>
<keyword evidence="4" id="KW-0460">Magnesium</keyword>
<dbReference type="SUPFAM" id="SSF53335">
    <property type="entry name" value="S-adenosyl-L-methionine-dependent methyltransferases"/>
    <property type="match status" value="1"/>
</dbReference>
<keyword evidence="6" id="KW-1185">Reference proteome</keyword>
<protein>
    <recommendedName>
        <fullName evidence="7">S-adenosylmethionine-dependent methyltransferase At5g38100</fullName>
    </recommendedName>
</protein>
<comment type="caution">
    <text evidence="5">The sequence shown here is derived from an EMBL/GenBank/DDBJ whole genome shotgun (WGS) entry which is preliminary data.</text>
</comment>
<dbReference type="GO" id="GO:0032259">
    <property type="term" value="P:methylation"/>
    <property type="evidence" value="ECO:0000318"/>
    <property type="project" value="GO_Central"/>
</dbReference>
<accession>A0A2C9UHK6</accession>
<keyword evidence="1" id="KW-0489">Methyltransferase</keyword>